<name>A0A455SWT7_9CHLR</name>
<evidence type="ECO:0000256" key="1">
    <source>
        <dbReference type="SAM" id="MobiDB-lite"/>
    </source>
</evidence>
<organism evidence="2">
    <name type="scientific">Thermogemmatispora argillosa</name>
    <dbReference type="NCBI Taxonomy" id="2045280"/>
    <lineage>
        <taxon>Bacteria</taxon>
        <taxon>Bacillati</taxon>
        <taxon>Chloroflexota</taxon>
        <taxon>Ktedonobacteria</taxon>
        <taxon>Thermogemmatisporales</taxon>
        <taxon>Thermogemmatisporaceae</taxon>
        <taxon>Thermogemmatispora</taxon>
    </lineage>
</organism>
<reference evidence="2" key="1">
    <citation type="submission" date="2018-12" db="EMBL/GenBank/DDBJ databases">
        <title>Novel natural products biosynthetic potential of the class Ktedonobacteria.</title>
        <authorList>
            <person name="Zheng Y."/>
            <person name="Saitou A."/>
            <person name="Wang C.M."/>
            <person name="Toyoda A."/>
            <person name="Minakuchi Y."/>
            <person name="Sekiguchi Y."/>
            <person name="Ueda K."/>
            <person name="Takano H."/>
            <person name="Sakai Y."/>
            <person name="Yokota A."/>
            <person name="Yabe S."/>
        </authorList>
    </citation>
    <scope>NUCLEOTIDE SEQUENCE</scope>
    <source>
        <strain evidence="2">A3-2</strain>
    </source>
</reference>
<dbReference type="EMBL" id="AP019377">
    <property type="protein sequence ID" value="BBH92160.1"/>
    <property type="molecule type" value="Genomic_DNA"/>
</dbReference>
<dbReference type="AlphaFoldDB" id="A0A455SWT7"/>
<feature type="region of interest" description="Disordered" evidence="1">
    <location>
        <begin position="35"/>
        <end position="71"/>
    </location>
</feature>
<protein>
    <submittedName>
        <fullName evidence="2">Uncharacterized protein</fullName>
    </submittedName>
</protein>
<proteinExistence type="predicted"/>
<gene>
    <name evidence="2" type="ORF">KTA_03590</name>
</gene>
<sequence length="71" mass="7682">MIDDSSLFLLLHERHLAGKCGGDCSLPSLSSAFLAPVPARPGSPLAHDQEQGDDQEREYEGKQQDEGTSWG</sequence>
<accession>A0A455SWT7</accession>
<evidence type="ECO:0000313" key="2">
    <source>
        <dbReference type="EMBL" id="BBH92160.1"/>
    </source>
</evidence>